<dbReference type="RefSeq" id="WP_007309496.1">
    <property type="nucleotide sequence ID" value="NZ_AESD01000158.1"/>
</dbReference>
<keyword evidence="4 6" id="KW-1133">Transmembrane helix</keyword>
<dbReference type="Proteomes" id="UP000003477">
    <property type="component" value="Unassembled WGS sequence"/>
</dbReference>
<evidence type="ECO:0000256" key="5">
    <source>
        <dbReference type="ARBA" id="ARBA00023136"/>
    </source>
</evidence>
<comment type="caution">
    <text evidence="7">The sequence shown here is derived from an EMBL/GenBank/DDBJ whole genome shotgun (WGS) entry which is preliminary data.</text>
</comment>
<dbReference type="PANTHER" id="PTHR33510:SF5">
    <property type="entry name" value="PROTEIN TIC 20-II, CHLOROPLASTIC"/>
    <property type="match status" value="1"/>
</dbReference>
<dbReference type="EMBL" id="AESD01000158">
    <property type="protein sequence ID" value="EHJ14344.1"/>
    <property type="molecule type" value="Genomic_DNA"/>
</dbReference>
<keyword evidence="5 6" id="KW-0472">Membrane</keyword>
<comment type="similarity">
    <text evidence="2">Belongs to the Tic20 family.</text>
</comment>
<accession>G5J0E7</accession>
<evidence type="ECO:0000256" key="2">
    <source>
        <dbReference type="ARBA" id="ARBA00009596"/>
    </source>
</evidence>
<dbReference type="PANTHER" id="PTHR33510">
    <property type="entry name" value="PROTEIN TIC 20-II, CHLOROPLASTIC"/>
    <property type="match status" value="1"/>
</dbReference>
<evidence type="ECO:0000313" key="8">
    <source>
        <dbReference type="Proteomes" id="UP000003477"/>
    </source>
</evidence>
<dbReference type="Pfam" id="PF16166">
    <property type="entry name" value="TIC20"/>
    <property type="match status" value="1"/>
</dbReference>
<gene>
    <name evidence="7" type="ORF">CWATWH0003_0983</name>
</gene>
<protein>
    <submittedName>
        <fullName evidence="7">Uncharacterized protein</fullName>
    </submittedName>
</protein>
<evidence type="ECO:0000256" key="1">
    <source>
        <dbReference type="ARBA" id="ARBA00004141"/>
    </source>
</evidence>
<name>G5J0E7_CROWT</name>
<evidence type="ECO:0000256" key="3">
    <source>
        <dbReference type="ARBA" id="ARBA00022692"/>
    </source>
</evidence>
<reference evidence="7 8" key="1">
    <citation type="journal article" date="2011" name="Front. Microbiol.">
        <title>Two Strains of Crocosphaera watsonii with Highly Conserved Genomes are Distinguished by Strain-Specific Features.</title>
        <authorList>
            <person name="Bench S.R."/>
            <person name="Ilikchyan I.N."/>
            <person name="Tripp H.J."/>
            <person name="Zehr J.P."/>
        </authorList>
    </citation>
    <scope>NUCLEOTIDE SEQUENCE [LARGE SCALE GENOMIC DNA]</scope>
    <source>
        <strain evidence="7 8">WH 0003</strain>
    </source>
</reference>
<dbReference type="GeneID" id="88764853"/>
<evidence type="ECO:0000256" key="6">
    <source>
        <dbReference type="SAM" id="Phobius"/>
    </source>
</evidence>
<comment type="subcellular location">
    <subcellularLocation>
        <location evidence="1">Membrane</location>
        <topology evidence="1">Multi-pass membrane protein</topology>
    </subcellularLocation>
</comment>
<feature type="transmembrane region" description="Helical" evidence="6">
    <location>
        <begin position="93"/>
        <end position="115"/>
    </location>
</feature>
<feature type="transmembrane region" description="Helical" evidence="6">
    <location>
        <begin position="63"/>
        <end position="81"/>
    </location>
</feature>
<feature type="transmembrane region" description="Helical" evidence="6">
    <location>
        <begin position="12"/>
        <end position="34"/>
    </location>
</feature>
<proteinExistence type="inferred from homology"/>
<evidence type="ECO:0000256" key="4">
    <source>
        <dbReference type="ARBA" id="ARBA00022989"/>
    </source>
</evidence>
<dbReference type="InterPro" id="IPR005691">
    <property type="entry name" value="Tic20"/>
</dbReference>
<feature type="transmembrane region" description="Helical" evidence="6">
    <location>
        <begin position="121"/>
        <end position="142"/>
    </location>
</feature>
<evidence type="ECO:0000313" key="7">
    <source>
        <dbReference type="EMBL" id="EHJ14344.1"/>
    </source>
</evidence>
<dbReference type="GO" id="GO:0016020">
    <property type="term" value="C:membrane"/>
    <property type="evidence" value="ECO:0007669"/>
    <property type="project" value="UniProtKB-SubCell"/>
</dbReference>
<keyword evidence="3 6" id="KW-0812">Transmembrane</keyword>
<dbReference type="PATRIC" id="fig|423471.3.peg.907"/>
<dbReference type="AlphaFoldDB" id="G5J0E7"/>
<sequence>MTWRGSVSIPDRIFGTLVYCFAVYDTLFFGTFLLQQFPAFNFLVLPAVPVGITYGLVSALLGPLGRFGSFLVFILLFAAVVRNDKISHFIRYNAMQSILIGILLALGGIIMQYVLVPALGGGILIETLFNVLFLGGLAASYFSMIQSALGNYAEIPTISEAAYSQVRW</sequence>
<organism evidence="7 8">
    <name type="scientific">Crocosphaera watsonii WH 0003</name>
    <dbReference type="NCBI Taxonomy" id="423471"/>
    <lineage>
        <taxon>Bacteria</taxon>
        <taxon>Bacillati</taxon>
        <taxon>Cyanobacteriota</taxon>
        <taxon>Cyanophyceae</taxon>
        <taxon>Oscillatoriophycideae</taxon>
        <taxon>Chroococcales</taxon>
        <taxon>Aphanothecaceae</taxon>
        <taxon>Crocosphaera</taxon>
    </lineage>
</organism>